<dbReference type="GO" id="GO:0005840">
    <property type="term" value="C:ribosome"/>
    <property type="evidence" value="ECO:0007669"/>
    <property type="project" value="UniProtKB-KW"/>
</dbReference>
<dbReference type="GO" id="GO:0016747">
    <property type="term" value="F:acyltransferase activity, transferring groups other than amino-acyl groups"/>
    <property type="evidence" value="ECO:0007669"/>
    <property type="project" value="InterPro"/>
</dbReference>
<keyword evidence="2" id="KW-0012">Acyltransferase</keyword>
<dbReference type="SUPFAM" id="SSF55729">
    <property type="entry name" value="Acyl-CoA N-acyltransferases (Nat)"/>
    <property type="match status" value="1"/>
</dbReference>
<evidence type="ECO:0000259" key="3">
    <source>
        <dbReference type="PROSITE" id="PS51186"/>
    </source>
</evidence>
<dbReference type="Pfam" id="PF00583">
    <property type="entry name" value="Acetyltransf_1"/>
    <property type="match status" value="1"/>
</dbReference>
<keyword evidence="1" id="KW-0808">Transferase</keyword>
<proteinExistence type="predicted"/>
<reference evidence="4 5" key="1">
    <citation type="submission" date="2016-09" db="EMBL/GenBank/DDBJ databases">
        <authorList>
            <person name="Capua I."/>
            <person name="De Benedictis P."/>
            <person name="Joannis T."/>
            <person name="Lombin L.H."/>
            <person name="Cattoli G."/>
        </authorList>
    </citation>
    <scope>NUCLEOTIDE SEQUENCE [LARGE SCALE GENOMIC DNA]</scope>
    <source>
        <strain evidence="4 5">NIO-1002</strain>
    </source>
</reference>
<gene>
    <name evidence="4" type="ORF">SAMN05216418_0563</name>
</gene>
<dbReference type="Proteomes" id="UP000183203">
    <property type="component" value="Unassembled WGS sequence"/>
</dbReference>
<keyword evidence="4" id="KW-0687">Ribonucleoprotein</keyword>
<evidence type="ECO:0000313" key="5">
    <source>
        <dbReference type="Proteomes" id="UP000183203"/>
    </source>
</evidence>
<dbReference type="EMBL" id="FMYG01000001">
    <property type="protein sequence ID" value="SDB84339.1"/>
    <property type="molecule type" value="Genomic_DNA"/>
</dbReference>
<dbReference type="Gene3D" id="3.40.630.30">
    <property type="match status" value="1"/>
</dbReference>
<dbReference type="CDD" id="cd04301">
    <property type="entry name" value="NAT_SF"/>
    <property type="match status" value="1"/>
</dbReference>
<dbReference type="AlphaFoldDB" id="A0A1G6GR17"/>
<dbReference type="RefSeq" id="WP_058230854.1">
    <property type="nucleotide sequence ID" value="NZ_FMYG01000001.1"/>
</dbReference>
<name>A0A1G6GR17_9MICO</name>
<dbReference type="PANTHER" id="PTHR43877">
    <property type="entry name" value="AMINOALKYLPHOSPHONATE N-ACETYLTRANSFERASE-RELATED-RELATED"/>
    <property type="match status" value="1"/>
</dbReference>
<dbReference type="STRING" id="993073.AS029_01615"/>
<dbReference type="InterPro" id="IPR050832">
    <property type="entry name" value="Bact_Acetyltransf"/>
</dbReference>
<evidence type="ECO:0000256" key="1">
    <source>
        <dbReference type="ARBA" id="ARBA00022679"/>
    </source>
</evidence>
<evidence type="ECO:0000313" key="4">
    <source>
        <dbReference type="EMBL" id="SDB84339.1"/>
    </source>
</evidence>
<evidence type="ECO:0000256" key="2">
    <source>
        <dbReference type="ARBA" id="ARBA00023315"/>
    </source>
</evidence>
<dbReference type="PROSITE" id="PS51186">
    <property type="entry name" value="GNAT"/>
    <property type="match status" value="1"/>
</dbReference>
<accession>A0A1G6GR17</accession>
<protein>
    <submittedName>
        <fullName evidence="4">Ribosomal protein S18 acetylase RimI</fullName>
    </submittedName>
</protein>
<dbReference type="InterPro" id="IPR000182">
    <property type="entry name" value="GNAT_dom"/>
</dbReference>
<dbReference type="InterPro" id="IPR016181">
    <property type="entry name" value="Acyl_CoA_acyltransferase"/>
</dbReference>
<feature type="domain" description="N-acetyltransferase" evidence="3">
    <location>
        <begin position="4"/>
        <end position="172"/>
    </location>
</feature>
<sequence>MSPVLVRAATPDDSRCIANVHVISWRESHAGHVPDALSDLLDVELAASRWAARLRGETPPDAERLGDAWVALRANRIVGFSSAGPARDADLAGKVSELYALYVIAAHHGTGVGAALLDAALGSGAASLWVLADNPRARAFYGKHGFVPDGVTRRDDRWGGPLHEVRLRREDRPRRGQTSPCR</sequence>
<keyword evidence="4" id="KW-0689">Ribosomal protein</keyword>
<organism evidence="4 5">
    <name type="scientific">Microbacterium enclense</name>
    <dbReference type="NCBI Taxonomy" id="993073"/>
    <lineage>
        <taxon>Bacteria</taxon>
        <taxon>Bacillati</taxon>
        <taxon>Actinomycetota</taxon>
        <taxon>Actinomycetes</taxon>
        <taxon>Micrococcales</taxon>
        <taxon>Microbacteriaceae</taxon>
        <taxon>Microbacterium</taxon>
    </lineage>
</organism>